<dbReference type="CDD" id="cd00429">
    <property type="entry name" value="RPE"/>
    <property type="match status" value="1"/>
</dbReference>
<dbReference type="NCBIfam" id="NF005986">
    <property type="entry name" value="PRK08091.1"/>
    <property type="match status" value="1"/>
</dbReference>
<name>A0A4R2T2W7_9PAST</name>
<dbReference type="Proteomes" id="UP000295763">
    <property type="component" value="Unassembled WGS sequence"/>
</dbReference>
<evidence type="ECO:0000256" key="1">
    <source>
        <dbReference type="ARBA" id="ARBA00022723"/>
    </source>
</evidence>
<dbReference type="EMBL" id="SLYB01000010">
    <property type="protein sequence ID" value="TCP95174.1"/>
    <property type="molecule type" value="Genomic_DNA"/>
</dbReference>
<dbReference type="RefSeq" id="WP_131976431.1">
    <property type="nucleotide sequence ID" value="NZ_SLYB01000010.1"/>
</dbReference>
<dbReference type="PANTHER" id="PTHR11749">
    <property type="entry name" value="RIBULOSE-5-PHOSPHATE-3-EPIMERASE"/>
    <property type="match status" value="1"/>
</dbReference>
<dbReference type="InterPro" id="IPR011060">
    <property type="entry name" value="RibuloseP-bd_barrel"/>
</dbReference>
<keyword evidence="4" id="KW-1185">Reference proteome</keyword>
<keyword evidence="1" id="KW-0479">Metal-binding</keyword>
<reference evidence="3 4" key="1">
    <citation type="submission" date="2019-03" db="EMBL/GenBank/DDBJ databases">
        <title>Genomic Encyclopedia of Type Strains, Phase IV (KMG-IV): sequencing the most valuable type-strain genomes for metagenomic binning, comparative biology and taxonomic classification.</title>
        <authorList>
            <person name="Goeker M."/>
        </authorList>
    </citation>
    <scope>NUCLEOTIDE SEQUENCE [LARGE SCALE GENOMIC DNA]</scope>
    <source>
        <strain evidence="3 4">DSM 28404</strain>
    </source>
</reference>
<sequence>MNNSKEQLILALKSQKISVGILASNWLNFKETQEILRNNQITLLHFDIADGHFSPMFTVGAMAIKPFSSPFIKDVHLMVENQFQVAKECVKAGANIITLQIETTENLAEIYHWLNQQTSVLCGISLCPDTSLEQLDAFLDQIDLIQILTLDPRTGIKMDETLLFERIKKLTDKLKRQGKDKLISIDGSMTFELAQKLQQFNINWVVSGSALFAKDNLNEILRKWIN</sequence>
<dbReference type="Gene3D" id="3.20.20.70">
    <property type="entry name" value="Aldolase class I"/>
    <property type="match status" value="1"/>
</dbReference>
<evidence type="ECO:0000256" key="2">
    <source>
        <dbReference type="ARBA" id="ARBA00023235"/>
    </source>
</evidence>
<dbReference type="SUPFAM" id="SSF51366">
    <property type="entry name" value="Ribulose-phoshate binding barrel"/>
    <property type="match status" value="1"/>
</dbReference>
<comment type="caution">
    <text evidence="3">The sequence shown here is derived from an EMBL/GenBank/DDBJ whole genome shotgun (WGS) entry which is preliminary data.</text>
</comment>
<protein>
    <submittedName>
        <fullName evidence="3">Ribulose-5-phosphate 3-epimerase</fullName>
    </submittedName>
</protein>
<proteinExistence type="predicted"/>
<dbReference type="InterPro" id="IPR000056">
    <property type="entry name" value="Ribul_P_3_epim-like"/>
</dbReference>
<evidence type="ECO:0000313" key="3">
    <source>
        <dbReference type="EMBL" id="TCP95174.1"/>
    </source>
</evidence>
<dbReference type="AlphaFoldDB" id="A0A4R2T2W7"/>
<dbReference type="InterPro" id="IPR013785">
    <property type="entry name" value="Aldolase_TIM"/>
</dbReference>
<dbReference type="GO" id="GO:0016857">
    <property type="term" value="F:racemase and epimerase activity, acting on carbohydrates and derivatives"/>
    <property type="evidence" value="ECO:0007669"/>
    <property type="project" value="InterPro"/>
</dbReference>
<gene>
    <name evidence="3" type="ORF">EDC44_1105</name>
</gene>
<accession>A0A4R2T2W7</accession>
<dbReference type="GO" id="GO:0005975">
    <property type="term" value="P:carbohydrate metabolic process"/>
    <property type="evidence" value="ECO:0007669"/>
    <property type="project" value="InterPro"/>
</dbReference>
<dbReference type="Pfam" id="PF00834">
    <property type="entry name" value="Ribul_P_3_epim"/>
    <property type="match status" value="1"/>
</dbReference>
<dbReference type="OrthoDB" id="5676666at2"/>
<evidence type="ECO:0000313" key="4">
    <source>
        <dbReference type="Proteomes" id="UP000295763"/>
    </source>
</evidence>
<keyword evidence="2" id="KW-0413">Isomerase</keyword>
<organism evidence="3 4">
    <name type="scientific">Cricetibacter osteomyelitidis</name>
    <dbReference type="NCBI Taxonomy" id="1521931"/>
    <lineage>
        <taxon>Bacteria</taxon>
        <taxon>Pseudomonadati</taxon>
        <taxon>Pseudomonadota</taxon>
        <taxon>Gammaproteobacteria</taxon>
        <taxon>Pasteurellales</taxon>
        <taxon>Pasteurellaceae</taxon>
        <taxon>Cricetibacter</taxon>
    </lineage>
</organism>
<dbReference type="GO" id="GO:0046872">
    <property type="term" value="F:metal ion binding"/>
    <property type="evidence" value="ECO:0007669"/>
    <property type="project" value="UniProtKB-KW"/>
</dbReference>